<sequence length="153" mass="18308">MRVEDVVNEITAYTILDRSDLNIDYISSIYNIIVVYNSPTTLYAKIRNRDVICVRSDSPENMWREFCHEFAHFYMHFGNQIKMKGLFNYKQEAEAEKFSILLRMPERLIVTNNLWTVDLIVEYFRVPFKDAYRRLELLMNRSKTHRLVGVKSI</sequence>
<organism evidence="2 3">
    <name type="scientific">Mammaliicoccus lentus</name>
    <name type="common">Staphylococcus lentus</name>
    <dbReference type="NCBI Taxonomy" id="42858"/>
    <lineage>
        <taxon>Bacteria</taxon>
        <taxon>Bacillati</taxon>
        <taxon>Bacillota</taxon>
        <taxon>Bacilli</taxon>
        <taxon>Bacillales</taxon>
        <taxon>Staphylococcaceae</taxon>
        <taxon>Mammaliicoccus</taxon>
    </lineage>
</organism>
<gene>
    <name evidence="2" type="ORF">KQ656_00890</name>
</gene>
<evidence type="ECO:0000259" key="1">
    <source>
        <dbReference type="Pfam" id="PF06114"/>
    </source>
</evidence>
<reference evidence="2 3" key="1">
    <citation type="submission" date="2021-06" db="EMBL/GenBank/DDBJ databases">
        <title>Staphylococcus lentus K169 genome sequencing.</title>
        <authorList>
            <person name="Sundareshan S."/>
            <person name="Akhila D.S."/>
            <person name="Prachi D."/>
            <person name="Sivakumar R."/>
            <person name="Rajendhran J."/>
            <person name="Isloor S."/>
            <person name="Hegde N.R."/>
        </authorList>
    </citation>
    <scope>NUCLEOTIDE SEQUENCE [LARGE SCALE GENOMIC DNA]</scope>
    <source>
        <strain evidence="2 3">K169</strain>
    </source>
</reference>
<dbReference type="RefSeq" id="WP_216683138.1">
    <property type="nucleotide sequence ID" value="NZ_JAHLZN010000001.1"/>
</dbReference>
<dbReference type="Proteomes" id="UP000770161">
    <property type="component" value="Unassembled WGS sequence"/>
</dbReference>
<dbReference type="EMBL" id="JAHLZN010000001">
    <property type="protein sequence ID" value="MBU6112489.1"/>
    <property type="molecule type" value="Genomic_DNA"/>
</dbReference>
<dbReference type="Pfam" id="PF06114">
    <property type="entry name" value="Peptidase_M78"/>
    <property type="match status" value="1"/>
</dbReference>
<comment type="caution">
    <text evidence="2">The sequence shown here is derived from an EMBL/GenBank/DDBJ whole genome shotgun (WGS) entry which is preliminary data.</text>
</comment>
<keyword evidence="3" id="KW-1185">Reference proteome</keyword>
<dbReference type="InterPro" id="IPR010359">
    <property type="entry name" value="IrrE_HExxH"/>
</dbReference>
<evidence type="ECO:0000313" key="3">
    <source>
        <dbReference type="Proteomes" id="UP000770161"/>
    </source>
</evidence>
<name>A0ABS6GT09_MAMLE</name>
<protein>
    <submittedName>
        <fullName evidence="2">ImmA/IrrE family metallo-endopeptidase</fullName>
    </submittedName>
</protein>
<proteinExistence type="predicted"/>
<evidence type="ECO:0000313" key="2">
    <source>
        <dbReference type="EMBL" id="MBU6112489.1"/>
    </source>
</evidence>
<accession>A0ABS6GT09</accession>
<feature type="domain" description="IrrE N-terminal-like" evidence="1">
    <location>
        <begin position="49"/>
        <end position="135"/>
    </location>
</feature>